<evidence type="ECO:0000256" key="5">
    <source>
        <dbReference type="ARBA" id="ARBA00022840"/>
    </source>
</evidence>
<dbReference type="PROSITE" id="PS50011">
    <property type="entry name" value="PROTEIN_KINASE_DOM"/>
    <property type="match status" value="1"/>
</dbReference>
<dbReference type="InterPro" id="IPR017441">
    <property type="entry name" value="Protein_kinase_ATP_BS"/>
</dbReference>
<reference evidence="10 11" key="1">
    <citation type="submission" date="2016-10" db="EMBL/GenBank/DDBJ databases">
        <authorList>
            <person name="Cai Z."/>
        </authorList>
    </citation>
    <scope>NUCLEOTIDE SEQUENCE [LARGE SCALE GENOMIC DNA]</scope>
</reference>
<feature type="domain" description="Protein kinase" evidence="9">
    <location>
        <begin position="93"/>
        <end position="371"/>
    </location>
</feature>
<dbReference type="PROSITE" id="PS00107">
    <property type="entry name" value="PROTEIN_KINASE_ATP"/>
    <property type="match status" value="1"/>
</dbReference>
<evidence type="ECO:0000256" key="4">
    <source>
        <dbReference type="ARBA" id="ARBA00022777"/>
    </source>
</evidence>
<sequence length="468" mass="50033">MSYARTHVLHGDLKSTTSSCLHTTVTPKPHHVAVPHSLLRLRPCSHANDAFLGSRSWPASRHHPALLAAAAACESCCSAAPQLGWNAGFTSKFAVGQVLGRGSFGTVHEAVHKRTGLSYAVKVLKKAGSHGGMQLEAISREVSTWVQAQGSKFVAKLEGLYEDEEHAYIVQELCAGGDLKSLLDANGCVSEVEAATIMRGVLDMLVELHSKSICYADLKPANIMFSEGSECPTSPRAQQAPHLQVRAVDFGCSRVAAKGRPLTQCCGSPLYMAPEMALQRFGVGVDMWAAGVMMYQMLTGRLPFWRSKSLSDVSKLQPYEIVAAIRTHAVQFPRELWAPISPEAQDLVVRMLDRNPATRITAQQALAHPWLAGVLGYTPTPSGAGATNNVVELPPHGLPRARPVDVPQLSPGRHQASSGSGGALLPSRSSFSPLAGRRTLSGELPLSCLLPELRAHANAQPVLVPAAE</sequence>
<comment type="similarity">
    <text evidence="7">Belongs to the protein kinase superfamily.</text>
</comment>
<dbReference type="AlphaFoldDB" id="A0A383W8K3"/>
<evidence type="ECO:0000259" key="9">
    <source>
        <dbReference type="PROSITE" id="PS50011"/>
    </source>
</evidence>
<accession>A0A383W8K3</accession>
<dbReference type="GO" id="GO:0004674">
    <property type="term" value="F:protein serine/threonine kinase activity"/>
    <property type="evidence" value="ECO:0007669"/>
    <property type="project" value="UniProtKB-KW"/>
</dbReference>
<protein>
    <recommendedName>
        <fullName evidence="9">Protein kinase domain-containing protein</fullName>
    </recommendedName>
</protein>
<name>A0A383W8K3_TETOB</name>
<evidence type="ECO:0000256" key="3">
    <source>
        <dbReference type="ARBA" id="ARBA00022741"/>
    </source>
</evidence>
<dbReference type="PROSITE" id="PS00108">
    <property type="entry name" value="PROTEIN_KINASE_ST"/>
    <property type="match status" value="1"/>
</dbReference>
<evidence type="ECO:0000256" key="7">
    <source>
        <dbReference type="RuleBase" id="RU000304"/>
    </source>
</evidence>
<dbReference type="SMART" id="SM00220">
    <property type="entry name" value="S_TKc"/>
    <property type="match status" value="1"/>
</dbReference>
<evidence type="ECO:0000256" key="1">
    <source>
        <dbReference type="ARBA" id="ARBA00022527"/>
    </source>
</evidence>
<keyword evidence="11" id="KW-1185">Reference proteome</keyword>
<evidence type="ECO:0000256" key="6">
    <source>
        <dbReference type="PROSITE-ProRule" id="PRU10141"/>
    </source>
</evidence>
<gene>
    <name evidence="10" type="ORF">BQ4739_LOCUS14227</name>
</gene>
<dbReference type="InterPro" id="IPR008271">
    <property type="entry name" value="Ser/Thr_kinase_AS"/>
</dbReference>
<keyword evidence="4" id="KW-0418">Kinase</keyword>
<keyword evidence="5 6" id="KW-0067">ATP-binding</keyword>
<evidence type="ECO:0000256" key="2">
    <source>
        <dbReference type="ARBA" id="ARBA00022679"/>
    </source>
</evidence>
<dbReference type="InterPro" id="IPR050205">
    <property type="entry name" value="CDPK_Ser/Thr_kinases"/>
</dbReference>
<keyword evidence="2" id="KW-0808">Transferase</keyword>
<dbReference type="Pfam" id="PF00069">
    <property type="entry name" value="Pkinase"/>
    <property type="match status" value="1"/>
</dbReference>
<dbReference type="InterPro" id="IPR011009">
    <property type="entry name" value="Kinase-like_dom_sf"/>
</dbReference>
<feature type="binding site" evidence="6">
    <location>
        <position position="122"/>
    </location>
    <ligand>
        <name>ATP</name>
        <dbReference type="ChEBI" id="CHEBI:30616"/>
    </ligand>
</feature>
<feature type="region of interest" description="Disordered" evidence="8">
    <location>
        <begin position="394"/>
        <end position="430"/>
    </location>
</feature>
<dbReference type="STRING" id="3088.A0A383W8K3"/>
<dbReference type="Proteomes" id="UP000256970">
    <property type="component" value="Unassembled WGS sequence"/>
</dbReference>
<evidence type="ECO:0000313" key="11">
    <source>
        <dbReference type="Proteomes" id="UP000256970"/>
    </source>
</evidence>
<keyword evidence="1 7" id="KW-0723">Serine/threonine-protein kinase</keyword>
<dbReference type="EMBL" id="FNXT01001202">
    <property type="protein sequence ID" value="SZX73967.1"/>
    <property type="molecule type" value="Genomic_DNA"/>
</dbReference>
<organism evidence="10 11">
    <name type="scientific">Tetradesmus obliquus</name>
    <name type="common">Green alga</name>
    <name type="synonym">Acutodesmus obliquus</name>
    <dbReference type="NCBI Taxonomy" id="3088"/>
    <lineage>
        <taxon>Eukaryota</taxon>
        <taxon>Viridiplantae</taxon>
        <taxon>Chlorophyta</taxon>
        <taxon>core chlorophytes</taxon>
        <taxon>Chlorophyceae</taxon>
        <taxon>CS clade</taxon>
        <taxon>Sphaeropleales</taxon>
        <taxon>Scenedesmaceae</taxon>
        <taxon>Tetradesmus</taxon>
    </lineage>
</organism>
<evidence type="ECO:0000313" key="10">
    <source>
        <dbReference type="EMBL" id="SZX73967.1"/>
    </source>
</evidence>
<keyword evidence="3 6" id="KW-0547">Nucleotide-binding</keyword>
<dbReference type="Gene3D" id="1.10.510.10">
    <property type="entry name" value="Transferase(Phosphotransferase) domain 1"/>
    <property type="match status" value="1"/>
</dbReference>
<dbReference type="SUPFAM" id="SSF56112">
    <property type="entry name" value="Protein kinase-like (PK-like)"/>
    <property type="match status" value="1"/>
</dbReference>
<evidence type="ECO:0000256" key="8">
    <source>
        <dbReference type="SAM" id="MobiDB-lite"/>
    </source>
</evidence>
<dbReference type="InterPro" id="IPR000719">
    <property type="entry name" value="Prot_kinase_dom"/>
</dbReference>
<proteinExistence type="inferred from homology"/>
<dbReference type="GO" id="GO:0005524">
    <property type="term" value="F:ATP binding"/>
    <property type="evidence" value="ECO:0007669"/>
    <property type="project" value="UniProtKB-UniRule"/>
</dbReference>
<dbReference type="PANTHER" id="PTHR24349">
    <property type="entry name" value="SERINE/THREONINE-PROTEIN KINASE"/>
    <property type="match status" value="1"/>
</dbReference>